<protein>
    <recommendedName>
        <fullName evidence="4">Putative HNH nuclease YajD</fullName>
    </recommendedName>
</protein>
<keyword evidence="2" id="KW-0378">Hydrolase</keyword>
<feature type="domain" description="HNH nuclease" evidence="5">
    <location>
        <begin position="49"/>
        <end position="107"/>
    </location>
</feature>
<evidence type="ECO:0000313" key="6">
    <source>
        <dbReference type="EMBL" id="OWK32285.1"/>
    </source>
</evidence>
<dbReference type="Pfam" id="PF01844">
    <property type="entry name" value="HNH"/>
    <property type="match status" value="1"/>
</dbReference>
<dbReference type="CDD" id="cd00085">
    <property type="entry name" value="HNHc"/>
    <property type="match status" value="1"/>
</dbReference>
<dbReference type="SMART" id="SM00507">
    <property type="entry name" value="HNHc"/>
    <property type="match status" value="1"/>
</dbReference>
<reference evidence="6 7" key="1">
    <citation type="submission" date="2017-03" db="EMBL/GenBank/DDBJ databases">
        <title>Genome sequence of Sphingomonas mucosissima DSM 17494.</title>
        <authorList>
            <person name="Poehlein A."/>
            <person name="Wuebbeler J.H."/>
            <person name="Steinbuechel A."/>
            <person name="Daniel R."/>
        </authorList>
    </citation>
    <scope>NUCLEOTIDE SEQUENCE [LARGE SCALE GENOMIC DNA]</scope>
    <source>
        <strain evidence="6 7">DSM 17494</strain>
    </source>
</reference>
<evidence type="ECO:0000256" key="4">
    <source>
        <dbReference type="ARBA" id="ARBA00040194"/>
    </source>
</evidence>
<evidence type="ECO:0000313" key="7">
    <source>
        <dbReference type="Proteomes" id="UP000197783"/>
    </source>
</evidence>
<dbReference type="InterPro" id="IPR003615">
    <property type="entry name" value="HNH_nuc"/>
</dbReference>
<evidence type="ECO:0000256" key="3">
    <source>
        <dbReference type="ARBA" id="ARBA00038412"/>
    </source>
</evidence>
<sequence length="120" mass="13938">MGKLKAIGSRLGSLKPALGMLQPIERTETQERSLFAPWRKLYNTVEWRAVRLRVFARDLYTCQRPGCGFTSANTSRLIADHREPHHGDEQLFWDEGNIQTLCKPCHDRWKQRAERAGMRS</sequence>
<evidence type="ECO:0000256" key="2">
    <source>
        <dbReference type="ARBA" id="ARBA00022801"/>
    </source>
</evidence>
<keyword evidence="7" id="KW-1185">Reference proteome</keyword>
<comment type="similarity">
    <text evidence="3">Belongs to the HNH nuclease family.</text>
</comment>
<dbReference type="Proteomes" id="UP000197783">
    <property type="component" value="Unassembled WGS sequence"/>
</dbReference>
<dbReference type="GO" id="GO:0016787">
    <property type="term" value="F:hydrolase activity"/>
    <property type="evidence" value="ECO:0007669"/>
    <property type="project" value="UniProtKB-KW"/>
</dbReference>
<comment type="caution">
    <text evidence="6">The sequence shown here is derived from an EMBL/GenBank/DDBJ whole genome shotgun (WGS) entry which is preliminary data.</text>
</comment>
<gene>
    <name evidence="6" type="ORF">SPMU_06070</name>
</gene>
<dbReference type="GO" id="GO:0003676">
    <property type="term" value="F:nucleic acid binding"/>
    <property type="evidence" value="ECO:0007669"/>
    <property type="project" value="InterPro"/>
</dbReference>
<organism evidence="6 7">
    <name type="scientific">Sphingomonas mucosissima</name>
    <dbReference type="NCBI Taxonomy" id="370959"/>
    <lineage>
        <taxon>Bacteria</taxon>
        <taxon>Pseudomonadati</taxon>
        <taxon>Pseudomonadota</taxon>
        <taxon>Alphaproteobacteria</taxon>
        <taxon>Sphingomonadales</taxon>
        <taxon>Sphingomonadaceae</taxon>
        <taxon>Sphingomonas</taxon>
    </lineage>
</organism>
<dbReference type="EMBL" id="NBBJ01000001">
    <property type="protein sequence ID" value="OWK32285.1"/>
    <property type="molecule type" value="Genomic_DNA"/>
</dbReference>
<evidence type="ECO:0000259" key="5">
    <source>
        <dbReference type="SMART" id="SM00507"/>
    </source>
</evidence>
<name>A0A245ZRB3_9SPHN</name>
<dbReference type="GO" id="GO:0008270">
    <property type="term" value="F:zinc ion binding"/>
    <property type="evidence" value="ECO:0007669"/>
    <property type="project" value="InterPro"/>
</dbReference>
<evidence type="ECO:0000256" key="1">
    <source>
        <dbReference type="ARBA" id="ARBA00022722"/>
    </source>
</evidence>
<dbReference type="AlphaFoldDB" id="A0A245ZRB3"/>
<proteinExistence type="inferred from homology"/>
<accession>A0A245ZRB3</accession>
<dbReference type="GO" id="GO:0004519">
    <property type="term" value="F:endonuclease activity"/>
    <property type="evidence" value="ECO:0007669"/>
    <property type="project" value="InterPro"/>
</dbReference>
<dbReference type="InterPro" id="IPR002711">
    <property type="entry name" value="HNH"/>
</dbReference>
<dbReference type="RefSeq" id="WP_245832689.1">
    <property type="nucleotide sequence ID" value="NZ_NBBJ01000001.1"/>
</dbReference>
<keyword evidence="1" id="KW-0540">Nuclease</keyword>
<dbReference type="GO" id="GO:0005829">
    <property type="term" value="C:cytosol"/>
    <property type="evidence" value="ECO:0007669"/>
    <property type="project" value="TreeGrafter"/>
</dbReference>
<dbReference type="PANTHER" id="PTHR41286">
    <property type="entry name" value="HNH NUCLEASE YAJD-RELATED"/>
    <property type="match status" value="1"/>
</dbReference>
<dbReference type="PANTHER" id="PTHR41286:SF1">
    <property type="entry name" value="HNH NUCLEASE YAJD-RELATED"/>
    <property type="match status" value="1"/>
</dbReference>